<comment type="caution">
    <text evidence="1">The sequence shown here is derived from an EMBL/GenBank/DDBJ whole genome shotgun (WGS) entry which is preliminary data.</text>
</comment>
<dbReference type="InterPro" id="IPR010272">
    <property type="entry name" value="T6SS_TssF"/>
</dbReference>
<dbReference type="PANTHER" id="PTHR35370:SF4">
    <property type="entry name" value="TYPE VI SECRETION SYSTEM BASEPLATE SUBUNIT TSSF"/>
    <property type="match status" value="1"/>
</dbReference>
<dbReference type="RefSeq" id="WP_274140572.1">
    <property type="nucleotide sequence ID" value="NZ_JAJUBB010000002.1"/>
</dbReference>
<reference evidence="1" key="1">
    <citation type="submission" date="2021-12" db="EMBL/GenBank/DDBJ databases">
        <title>Enterovibrio ZSDZ35 sp. nov. and Enterovibrio ZSDZ42 sp. nov., isolated from coastal seawater in Qingdao.</title>
        <authorList>
            <person name="Zhang P."/>
        </authorList>
    </citation>
    <scope>NUCLEOTIDE SEQUENCE</scope>
    <source>
        <strain evidence="1">ZSDZ35</strain>
    </source>
</reference>
<evidence type="ECO:0000313" key="2">
    <source>
        <dbReference type="Proteomes" id="UP001149821"/>
    </source>
</evidence>
<dbReference type="NCBIfam" id="TIGR03359">
    <property type="entry name" value="VI_chp_6"/>
    <property type="match status" value="1"/>
</dbReference>
<dbReference type="PIRSF" id="PIRSF028304">
    <property type="entry name" value="UCP028304"/>
    <property type="match status" value="1"/>
</dbReference>
<dbReference type="EMBL" id="JAJUBB010000002">
    <property type="protein sequence ID" value="MDD1780504.1"/>
    <property type="molecule type" value="Genomic_DNA"/>
</dbReference>
<dbReference type="PANTHER" id="PTHR35370">
    <property type="entry name" value="CYTOPLASMIC PROTEIN-RELATED-RELATED"/>
    <property type="match status" value="1"/>
</dbReference>
<sequence>MGQNRYFREELTFLKEQGVEFSKVYPQLSRFLNSRSTDPDVERLLEGFAFLTGRLREKIDDEFPELTHSIINMLWPNYLRQVPSICILKFNPVAKSITEKQTVKQSTEVESTPVYGTACRYTSCRDVDVYPIDRTTTKTVHSRDSSIVDVGLQIQNGLKLDQIGLTKLRFFLGGDNYSSETLYLWLNHHLSKIEIVTNKETVSIPKSCLSMVGFDAEDGILPYPQNVYEGYRVLQEYLSFPVVFKFFDISDLNDFLFGDVEGDITLRFVFSKALPSDVRVTDNQFSLYCTPAINLFQHDAEPIDLNGKRTEYKISPSNRSPSHFEVFSVEGVRGWIDAAQGKFRGHFREYQPFESFSHEIERAKNRVALYYRVRVKEGMTLAGLEHYISFIRGDETACVGDSEAISLSLTCSNRQLPLELGVGDIHVATDSSPTFATFENITEPTAPIRPALDGSLLWTLISNLSLNYLSILSKEALSSVIKAYDFRALVDRQAERISKLRNESIVDIKTSPVEKLIKGLPVRGLKSEITLDQSAFGSEGELYLFGSILSRFFSLYASINSFHELVVINANNKERYSWGIQSGEYPLI</sequence>
<protein>
    <submittedName>
        <fullName evidence="1">Type VI secretion system baseplate subunit TssF</fullName>
    </submittedName>
</protein>
<name>A0ABT5QHP5_9GAMM</name>
<accession>A0ABT5QHP5</accession>
<organism evidence="1 2">
    <name type="scientific">Enterovibrio qingdaonensis</name>
    <dbReference type="NCBI Taxonomy" id="2899818"/>
    <lineage>
        <taxon>Bacteria</taxon>
        <taxon>Pseudomonadati</taxon>
        <taxon>Pseudomonadota</taxon>
        <taxon>Gammaproteobacteria</taxon>
        <taxon>Vibrionales</taxon>
        <taxon>Vibrionaceae</taxon>
        <taxon>Enterovibrio</taxon>
    </lineage>
</organism>
<evidence type="ECO:0000313" key="1">
    <source>
        <dbReference type="EMBL" id="MDD1780504.1"/>
    </source>
</evidence>
<gene>
    <name evidence="1" type="primary">tssF</name>
    <name evidence="1" type="ORF">LRP49_04745</name>
</gene>
<keyword evidence="2" id="KW-1185">Reference proteome</keyword>
<dbReference type="Proteomes" id="UP001149821">
    <property type="component" value="Unassembled WGS sequence"/>
</dbReference>
<proteinExistence type="predicted"/>
<dbReference type="Pfam" id="PF05947">
    <property type="entry name" value="T6SS_TssF"/>
    <property type="match status" value="1"/>
</dbReference>